<name>A0AAV0YVV6_VICFA</name>
<reference evidence="1 2" key="1">
    <citation type="submission" date="2023-01" db="EMBL/GenBank/DDBJ databases">
        <authorList>
            <person name="Kreplak J."/>
        </authorList>
    </citation>
    <scope>NUCLEOTIDE SEQUENCE [LARGE SCALE GENOMIC DNA]</scope>
</reference>
<dbReference type="Proteomes" id="UP001157006">
    <property type="component" value="Chromosome 1L"/>
</dbReference>
<gene>
    <name evidence="1" type="ORF">VFH_I390400</name>
</gene>
<dbReference type="EMBL" id="OX451736">
    <property type="protein sequence ID" value="CAI8589373.1"/>
    <property type="molecule type" value="Genomic_DNA"/>
</dbReference>
<dbReference type="AlphaFoldDB" id="A0AAV0YVV6"/>
<accession>A0AAV0YVV6</accession>
<keyword evidence="2" id="KW-1185">Reference proteome</keyword>
<organism evidence="1 2">
    <name type="scientific">Vicia faba</name>
    <name type="common">Broad bean</name>
    <name type="synonym">Faba vulgaris</name>
    <dbReference type="NCBI Taxonomy" id="3906"/>
    <lineage>
        <taxon>Eukaryota</taxon>
        <taxon>Viridiplantae</taxon>
        <taxon>Streptophyta</taxon>
        <taxon>Embryophyta</taxon>
        <taxon>Tracheophyta</taxon>
        <taxon>Spermatophyta</taxon>
        <taxon>Magnoliopsida</taxon>
        <taxon>eudicotyledons</taxon>
        <taxon>Gunneridae</taxon>
        <taxon>Pentapetalae</taxon>
        <taxon>rosids</taxon>
        <taxon>fabids</taxon>
        <taxon>Fabales</taxon>
        <taxon>Fabaceae</taxon>
        <taxon>Papilionoideae</taxon>
        <taxon>50 kb inversion clade</taxon>
        <taxon>NPAAA clade</taxon>
        <taxon>Hologalegina</taxon>
        <taxon>IRL clade</taxon>
        <taxon>Fabeae</taxon>
        <taxon>Vicia</taxon>
    </lineage>
</organism>
<proteinExistence type="predicted"/>
<evidence type="ECO:0000313" key="1">
    <source>
        <dbReference type="EMBL" id="CAI8589373.1"/>
    </source>
</evidence>
<protein>
    <submittedName>
        <fullName evidence="1">Uncharacterized protein</fullName>
    </submittedName>
</protein>
<evidence type="ECO:0000313" key="2">
    <source>
        <dbReference type="Proteomes" id="UP001157006"/>
    </source>
</evidence>
<sequence length="170" mass="18935">MGVEGQNKKVSSSSSRTRRRPFAFFVLRRDFKPPCSLSSFRFFIRRAQLSSTISLNLSVSTSEAAHHRHFLAAVRHFLGLPPLRSPAAMALAFSSNNIMSPSNFSGGAQPSPPRLFSPLNLTSPLLRTKLRLRPHLFESVPLLFFDDEDEQSGAANIDRKCRSDAPRCCS</sequence>